<feature type="transmembrane region" description="Helical" evidence="5">
    <location>
        <begin position="81"/>
        <end position="102"/>
    </location>
</feature>
<reference evidence="6 7" key="1">
    <citation type="submission" date="2019-07" db="EMBL/GenBank/DDBJ databases">
        <title>Draft genome assembly of a fouling barnacle, Amphibalanus amphitrite (Darwin, 1854): The first reference genome for Thecostraca.</title>
        <authorList>
            <person name="Kim W."/>
        </authorList>
    </citation>
    <scope>NUCLEOTIDE SEQUENCE [LARGE SCALE GENOMIC DNA]</scope>
    <source>
        <strain evidence="6">SNU_AA5</strain>
        <tissue evidence="6">Soma without cirri and trophi</tissue>
    </source>
</reference>
<proteinExistence type="predicted"/>
<dbReference type="OrthoDB" id="311720at2759"/>
<gene>
    <name evidence="6" type="primary">Tmem17b_0</name>
    <name evidence="6" type="ORF">FJT64_012080</name>
</gene>
<dbReference type="AlphaFoldDB" id="A0A6A4V502"/>
<evidence type="ECO:0000256" key="4">
    <source>
        <dbReference type="ARBA" id="ARBA00023136"/>
    </source>
</evidence>
<evidence type="ECO:0000256" key="3">
    <source>
        <dbReference type="ARBA" id="ARBA00022989"/>
    </source>
</evidence>
<accession>A0A6A4V502</accession>
<comment type="caution">
    <text evidence="6">The sequence shown here is derived from an EMBL/GenBank/DDBJ whole genome shotgun (WGS) entry which is preliminary data.</text>
</comment>
<keyword evidence="3 5" id="KW-1133">Transmembrane helix</keyword>
<dbReference type="GO" id="GO:0016020">
    <property type="term" value="C:membrane"/>
    <property type="evidence" value="ECO:0007669"/>
    <property type="project" value="UniProtKB-SubCell"/>
</dbReference>
<feature type="transmembrane region" description="Helical" evidence="5">
    <location>
        <begin position="50"/>
        <end position="69"/>
    </location>
</feature>
<dbReference type="GO" id="GO:1905515">
    <property type="term" value="P:non-motile cilium assembly"/>
    <property type="evidence" value="ECO:0007669"/>
    <property type="project" value="TreeGrafter"/>
</dbReference>
<keyword evidence="4 5" id="KW-0472">Membrane</keyword>
<protein>
    <submittedName>
        <fullName evidence="6">Transmembrane protein 17B</fullName>
    </submittedName>
</protein>
<name>A0A6A4V502_AMPAM</name>
<comment type="subcellular location">
    <subcellularLocation>
        <location evidence="1">Membrane</location>
        <topology evidence="1">Multi-pass membrane protein</topology>
    </subcellularLocation>
</comment>
<dbReference type="EMBL" id="VIIS01002013">
    <property type="protein sequence ID" value="KAF0289696.1"/>
    <property type="molecule type" value="Genomic_DNA"/>
</dbReference>
<keyword evidence="2 5" id="KW-0812">Transmembrane</keyword>
<evidence type="ECO:0000256" key="5">
    <source>
        <dbReference type="SAM" id="Phobius"/>
    </source>
</evidence>
<dbReference type="InterPro" id="IPR019184">
    <property type="entry name" value="Uncharacterised_TM-17"/>
</dbReference>
<evidence type="ECO:0000256" key="1">
    <source>
        <dbReference type="ARBA" id="ARBA00004141"/>
    </source>
</evidence>
<dbReference type="PANTHER" id="PTHR13531:SF6">
    <property type="entry name" value="TMEM (HUMAN TRANSMEMBRANE PROTEIN) HOMOLOG"/>
    <property type="match status" value="1"/>
</dbReference>
<evidence type="ECO:0000313" key="6">
    <source>
        <dbReference type="EMBL" id="KAF0289696.1"/>
    </source>
</evidence>
<keyword evidence="7" id="KW-1185">Reference proteome</keyword>
<sequence length="189" mass="20939">MSHSNRRWSVNILTEAMFPGIGLEPVASGRPPRPALGAELVASLPLQMCLYFNILYLPCWSAVLAVVFHAKLDRMDFLNRYIYVTVVVGALLMEAARLYVGYMGSLREDVPDLAGFWLITLLLACPLHGLLLLNRGALQLAPELAVLWPQAVFVTAELVLGYAAARRLAQHQVSKFHAASAARQQQKRE</sequence>
<dbReference type="Pfam" id="PF09799">
    <property type="entry name" value="Transmemb_17"/>
    <property type="match status" value="1"/>
</dbReference>
<organism evidence="6 7">
    <name type="scientific">Amphibalanus amphitrite</name>
    <name type="common">Striped barnacle</name>
    <name type="synonym">Balanus amphitrite</name>
    <dbReference type="NCBI Taxonomy" id="1232801"/>
    <lineage>
        <taxon>Eukaryota</taxon>
        <taxon>Metazoa</taxon>
        <taxon>Ecdysozoa</taxon>
        <taxon>Arthropoda</taxon>
        <taxon>Crustacea</taxon>
        <taxon>Multicrustacea</taxon>
        <taxon>Cirripedia</taxon>
        <taxon>Thoracica</taxon>
        <taxon>Thoracicalcarea</taxon>
        <taxon>Balanomorpha</taxon>
        <taxon>Balanoidea</taxon>
        <taxon>Balanidae</taxon>
        <taxon>Amphibalaninae</taxon>
        <taxon>Amphibalanus</taxon>
    </lineage>
</organism>
<feature type="transmembrane region" description="Helical" evidence="5">
    <location>
        <begin position="114"/>
        <end position="133"/>
    </location>
</feature>
<dbReference type="Proteomes" id="UP000440578">
    <property type="component" value="Unassembled WGS sequence"/>
</dbReference>
<evidence type="ECO:0000313" key="7">
    <source>
        <dbReference type="Proteomes" id="UP000440578"/>
    </source>
</evidence>
<dbReference type="GO" id="GO:0035869">
    <property type="term" value="C:ciliary transition zone"/>
    <property type="evidence" value="ECO:0007669"/>
    <property type="project" value="TreeGrafter"/>
</dbReference>
<evidence type="ECO:0000256" key="2">
    <source>
        <dbReference type="ARBA" id="ARBA00022692"/>
    </source>
</evidence>
<dbReference type="PANTHER" id="PTHR13531">
    <property type="entry name" value="GEO07735P1-RELATED-RELATED"/>
    <property type="match status" value="1"/>
</dbReference>